<protein>
    <submittedName>
        <fullName evidence="1">Uncharacterized protein</fullName>
    </submittedName>
</protein>
<sequence>MNTLHGSFSVQIRPGFFLLGHR</sequence>
<name>A0A0K2V586_LEPSM</name>
<proteinExistence type="predicted"/>
<accession>A0A0K2V586</accession>
<evidence type="ECO:0000313" key="1">
    <source>
        <dbReference type="EMBL" id="CDW45465.1"/>
    </source>
</evidence>
<dbReference type="AlphaFoldDB" id="A0A0K2V586"/>
<dbReference type="EMBL" id="HACA01028104">
    <property type="protein sequence ID" value="CDW45465.1"/>
    <property type="molecule type" value="Transcribed_RNA"/>
</dbReference>
<reference evidence="1" key="1">
    <citation type="submission" date="2014-05" db="EMBL/GenBank/DDBJ databases">
        <authorList>
            <person name="Chronopoulou M."/>
        </authorList>
    </citation>
    <scope>NUCLEOTIDE SEQUENCE</scope>
    <source>
        <tissue evidence="1">Whole organism</tissue>
    </source>
</reference>
<organism evidence="1">
    <name type="scientific">Lepeophtheirus salmonis</name>
    <name type="common">Salmon louse</name>
    <name type="synonym">Caligus salmonis</name>
    <dbReference type="NCBI Taxonomy" id="72036"/>
    <lineage>
        <taxon>Eukaryota</taxon>
        <taxon>Metazoa</taxon>
        <taxon>Ecdysozoa</taxon>
        <taxon>Arthropoda</taxon>
        <taxon>Crustacea</taxon>
        <taxon>Multicrustacea</taxon>
        <taxon>Hexanauplia</taxon>
        <taxon>Copepoda</taxon>
        <taxon>Siphonostomatoida</taxon>
        <taxon>Caligidae</taxon>
        <taxon>Lepeophtheirus</taxon>
    </lineage>
</organism>